<dbReference type="EMBL" id="QZWZ01000055">
    <property type="protein sequence ID" value="RJT28142.1"/>
    <property type="molecule type" value="Genomic_DNA"/>
</dbReference>
<dbReference type="AlphaFoldDB" id="A0A3A5K5Z8"/>
<evidence type="ECO:0000313" key="2">
    <source>
        <dbReference type="Proteomes" id="UP000272706"/>
    </source>
</evidence>
<comment type="caution">
    <text evidence="1">The sequence shown here is derived from an EMBL/GenBank/DDBJ whole genome shotgun (WGS) entry which is preliminary data.</text>
</comment>
<reference evidence="1 2" key="1">
    <citation type="submission" date="2018-09" db="EMBL/GenBank/DDBJ databases">
        <title>Mesorhizobium carmichaelinearum sp. nov. isolated from Carmichaelinea spp. root nodules in New Zealand.</title>
        <authorList>
            <person name="De Meyer S.E."/>
        </authorList>
    </citation>
    <scope>NUCLEOTIDE SEQUENCE [LARGE SCALE GENOMIC DNA]</scope>
    <source>
        <strain evidence="1 2">ICMP19557</strain>
    </source>
</reference>
<dbReference type="Proteomes" id="UP000272706">
    <property type="component" value="Unassembled WGS sequence"/>
</dbReference>
<organism evidence="1 2">
    <name type="scientific">Mesorhizobium waimense</name>
    <dbReference type="NCBI Taxonomy" id="1300307"/>
    <lineage>
        <taxon>Bacteria</taxon>
        <taxon>Pseudomonadati</taxon>
        <taxon>Pseudomonadota</taxon>
        <taxon>Alphaproteobacteria</taxon>
        <taxon>Hyphomicrobiales</taxon>
        <taxon>Phyllobacteriaceae</taxon>
        <taxon>Mesorhizobium</taxon>
    </lineage>
</organism>
<dbReference type="RefSeq" id="WP_120018648.1">
    <property type="nucleotide sequence ID" value="NZ_QZWZ01000055.1"/>
</dbReference>
<protein>
    <recommendedName>
        <fullName evidence="3">Competence protein</fullName>
    </recommendedName>
</protein>
<proteinExistence type="predicted"/>
<gene>
    <name evidence="1" type="ORF">D3227_34740</name>
</gene>
<evidence type="ECO:0008006" key="3">
    <source>
        <dbReference type="Google" id="ProtNLM"/>
    </source>
</evidence>
<keyword evidence="2" id="KW-1185">Reference proteome</keyword>
<evidence type="ECO:0000313" key="1">
    <source>
        <dbReference type="EMBL" id="RJT28142.1"/>
    </source>
</evidence>
<dbReference type="OrthoDB" id="9134102at2"/>
<name>A0A3A5K5Z8_9HYPH</name>
<sequence length="636" mass="70926">MAHEQAQKSYGTDRAQLVYGRRPDGTFAHIGEVARGLACGCVCPACNGQLVARLKEDHRVAHFAHHDVEACGGGPETVLHLLAKEAFRSNPKLILPERLGLDNKRLVMKPSLEVETEFLRLEYNDPKTIIPDLYVRALGYDLFVEVAVTHFTDSAKIQRLREHKIPAVEIDLSKLPRDSLRDAINEAVLKTATRRWLYHPGIEAARAKQEADELKWQQERGRREAAATAKYRSRVEQTAAAYRQALANPVGRDFVVPRGVELQAIGLAKFVGRGVPGFACFSEPPAVWQAIILAEVFHDRCLGNAQCKAVPIVNHLEKRQLIQKAFLRVSGEVADDVTAIDARFAPAWKAVDNYLKYLLGEGVLTPQGFGVTLAPAFANRWNARTLAANQRTALIQETVQRVGWILGELPEDERAGTTVDQWLQSIHQESGLTYDKALRSEVEAPKIIGEIATIVQMLEGNGPLFYGSAGLPIGNAISRRKAKMEEQAEVRRQRQLLEASRLRHSRRDRLCVDAETELNGEDRSAFLHTKRADMSDMSPVELAEDSESGLTRAREALSVFVRQRRGEAEAAAEKAAYQDKIRELAEARLPPADAIAFLKAREDDIGAPLQYVKDERTFQKACAKLTQWENQFGSPF</sequence>
<accession>A0A3A5K5Z8</accession>